<dbReference type="EMBL" id="KV417494">
    <property type="protein sequence ID" value="KZP30414.1"/>
    <property type="molecule type" value="Genomic_DNA"/>
</dbReference>
<organism evidence="1 2">
    <name type="scientific">Athelia psychrophila</name>
    <dbReference type="NCBI Taxonomy" id="1759441"/>
    <lineage>
        <taxon>Eukaryota</taxon>
        <taxon>Fungi</taxon>
        <taxon>Dikarya</taxon>
        <taxon>Basidiomycota</taxon>
        <taxon>Agaricomycotina</taxon>
        <taxon>Agaricomycetes</taxon>
        <taxon>Agaricomycetidae</taxon>
        <taxon>Atheliales</taxon>
        <taxon>Atheliaceae</taxon>
        <taxon>Athelia</taxon>
    </lineage>
</organism>
<name>A0A166TAW1_9AGAM</name>
<sequence>MATNAPSDRQCRCWRASALEGTHMFCQWTWWLTRTPGDKAKRSKSARLTDE</sequence>
<protein>
    <submittedName>
        <fullName evidence="1">Uncharacterized protein</fullName>
    </submittedName>
</protein>
<evidence type="ECO:0000313" key="1">
    <source>
        <dbReference type="EMBL" id="KZP30414.1"/>
    </source>
</evidence>
<evidence type="ECO:0000313" key="2">
    <source>
        <dbReference type="Proteomes" id="UP000076532"/>
    </source>
</evidence>
<reference evidence="1 2" key="1">
    <citation type="journal article" date="2016" name="Mol. Biol. Evol.">
        <title>Comparative Genomics of Early-Diverging Mushroom-Forming Fungi Provides Insights into the Origins of Lignocellulose Decay Capabilities.</title>
        <authorList>
            <person name="Nagy L.G."/>
            <person name="Riley R."/>
            <person name="Tritt A."/>
            <person name="Adam C."/>
            <person name="Daum C."/>
            <person name="Floudas D."/>
            <person name="Sun H."/>
            <person name="Yadav J.S."/>
            <person name="Pangilinan J."/>
            <person name="Larsson K.H."/>
            <person name="Matsuura K."/>
            <person name="Barry K."/>
            <person name="Labutti K."/>
            <person name="Kuo R."/>
            <person name="Ohm R.A."/>
            <person name="Bhattacharya S.S."/>
            <person name="Shirouzu T."/>
            <person name="Yoshinaga Y."/>
            <person name="Martin F.M."/>
            <person name="Grigoriev I.V."/>
            <person name="Hibbett D.S."/>
        </authorList>
    </citation>
    <scope>NUCLEOTIDE SEQUENCE [LARGE SCALE GENOMIC DNA]</scope>
    <source>
        <strain evidence="1 2">CBS 109695</strain>
    </source>
</reference>
<accession>A0A166TAW1</accession>
<proteinExistence type="predicted"/>
<gene>
    <name evidence="1" type="ORF">FIBSPDRAFT_850698</name>
</gene>
<dbReference type="Proteomes" id="UP000076532">
    <property type="component" value="Unassembled WGS sequence"/>
</dbReference>
<dbReference type="AlphaFoldDB" id="A0A166TAW1"/>
<keyword evidence="2" id="KW-1185">Reference proteome</keyword>